<feature type="region of interest" description="Disordered" evidence="1">
    <location>
        <begin position="193"/>
        <end position="243"/>
    </location>
</feature>
<accession>A0ABS5FJ93</accession>
<sequence>MSDEQDTVENQQANDGPPGPSRAKWGELFDVFRDVLFGCRIYLSDAEEKVVLFVLQRTRMYGKEWERIPLRHFTEGVWSQRGGPICSRLVLKTSTVMEAIRHLKAKGIIQVREHPTRAFAYRLASRNEINHHAILVYIREKQPTQFAALLHQLRRNANRLPEPFKLLLEESDRARVAVLKSAVRRDTSDLPLGTETVVAGGTRPIQTRPNSRQTGTKERKNVAPEGATRPASLGDDEGSGESAVNIDPILEVSEWQDRRRDDRRNVNLYARWSEAWRTAMKRHRQLDVGDIPPSTFRKLRAALERNSLPSQGVPEFLDWVVKDWSNLRRNVFSFNSRRQWGPATPDLGFVAVLLVHLQAEYKKQHWINPPKWGPPEKPVQRMRCSAPGKAASMPRWAADETQKQGDTEQPE</sequence>
<dbReference type="InterPro" id="IPR036388">
    <property type="entry name" value="WH-like_DNA-bd_sf"/>
</dbReference>
<evidence type="ECO:0008006" key="4">
    <source>
        <dbReference type="Google" id="ProtNLM"/>
    </source>
</evidence>
<evidence type="ECO:0000256" key="1">
    <source>
        <dbReference type="SAM" id="MobiDB-lite"/>
    </source>
</evidence>
<feature type="compositionally biased region" description="Basic and acidic residues" evidence="1">
    <location>
        <begin position="397"/>
        <end position="411"/>
    </location>
</feature>
<evidence type="ECO:0000313" key="2">
    <source>
        <dbReference type="EMBL" id="MBR0796859.1"/>
    </source>
</evidence>
<name>A0ABS5FJ93_9BRAD</name>
<gene>
    <name evidence="2" type="ORF">JQ615_15795</name>
</gene>
<feature type="region of interest" description="Disordered" evidence="1">
    <location>
        <begin position="368"/>
        <end position="411"/>
    </location>
</feature>
<dbReference type="RefSeq" id="WP_212493037.1">
    <property type="nucleotide sequence ID" value="NZ_JAFCJH010000014.1"/>
</dbReference>
<feature type="compositionally biased region" description="Polar residues" evidence="1">
    <location>
        <begin position="204"/>
        <end position="214"/>
    </location>
</feature>
<dbReference type="EMBL" id="JAFCJH010000014">
    <property type="protein sequence ID" value="MBR0796859.1"/>
    <property type="molecule type" value="Genomic_DNA"/>
</dbReference>
<keyword evidence="3" id="KW-1185">Reference proteome</keyword>
<proteinExistence type="predicted"/>
<comment type="caution">
    <text evidence="2">The sequence shown here is derived from an EMBL/GenBank/DDBJ whole genome shotgun (WGS) entry which is preliminary data.</text>
</comment>
<dbReference type="Proteomes" id="UP001315278">
    <property type="component" value="Unassembled WGS sequence"/>
</dbReference>
<protein>
    <recommendedName>
        <fullName evidence="4">DnaA N-terminal domain-containing protein</fullName>
    </recommendedName>
</protein>
<organism evidence="2 3">
    <name type="scientific">Bradyrhizobium jicamae</name>
    <dbReference type="NCBI Taxonomy" id="280332"/>
    <lineage>
        <taxon>Bacteria</taxon>
        <taxon>Pseudomonadati</taxon>
        <taxon>Pseudomonadota</taxon>
        <taxon>Alphaproteobacteria</taxon>
        <taxon>Hyphomicrobiales</taxon>
        <taxon>Nitrobacteraceae</taxon>
        <taxon>Bradyrhizobium</taxon>
    </lineage>
</organism>
<reference evidence="3" key="1">
    <citation type="journal article" date="2021" name="ISME J.">
        <title>Evolutionary origin and ecological implication of a unique nif island in free-living Bradyrhizobium lineages.</title>
        <authorList>
            <person name="Tao J."/>
        </authorList>
    </citation>
    <scope>NUCLEOTIDE SEQUENCE [LARGE SCALE GENOMIC DNA]</scope>
    <source>
        <strain evidence="3">SZCCT0434</strain>
    </source>
</reference>
<feature type="region of interest" description="Disordered" evidence="1">
    <location>
        <begin position="1"/>
        <end position="22"/>
    </location>
</feature>
<dbReference type="Gene3D" id="1.10.10.10">
    <property type="entry name" value="Winged helix-like DNA-binding domain superfamily/Winged helix DNA-binding domain"/>
    <property type="match status" value="1"/>
</dbReference>
<evidence type="ECO:0000313" key="3">
    <source>
        <dbReference type="Proteomes" id="UP001315278"/>
    </source>
</evidence>